<organism evidence="4 5">
    <name type="scientific">Luteimonas aestuarii</name>
    <dbReference type="NCBI Taxonomy" id="453837"/>
    <lineage>
        <taxon>Bacteria</taxon>
        <taxon>Pseudomonadati</taxon>
        <taxon>Pseudomonadota</taxon>
        <taxon>Gammaproteobacteria</taxon>
        <taxon>Lysobacterales</taxon>
        <taxon>Lysobacteraceae</taxon>
        <taxon>Luteimonas</taxon>
    </lineage>
</organism>
<dbReference type="GO" id="GO:0003677">
    <property type="term" value="F:DNA binding"/>
    <property type="evidence" value="ECO:0007669"/>
    <property type="project" value="InterPro"/>
</dbReference>
<dbReference type="EMBL" id="SMTF01000003">
    <property type="protein sequence ID" value="TDK26193.1"/>
    <property type="molecule type" value="Genomic_DNA"/>
</dbReference>
<keyword evidence="5" id="KW-1185">Reference proteome</keyword>
<dbReference type="CDD" id="cd01184">
    <property type="entry name" value="INT_C_like_1"/>
    <property type="match status" value="1"/>
</dbReference>
<dbReference type="SUPFAM" id="SSF56349">
    <property type="entry name" value="DNA breaking-rejoining enzymes"/>
    <property type="match status" value="1"/>
</dbReference>
<comment type="caution">
    <text evidence="4">The sequence shown here is derived from an EMBL/GenBank/DDBJ whole genome shotgun (WGS) entry which is preliminary data.</text>
</comment>
<accession>A0A4R5TYB9</accession>
<feature type="domain" description="Tyr recombinase" evidence="3">
    <location>
        <begin position="227"/>
        <end position="443"/>
    </location>
</feature>
<dbReference type="GO" id="GO:0006310">
    <property type="term" value="P:DNA recombination"/>
    <property type="evidence" value="ECO:0007669"/>
    <property type="project" value="UniProtKB-KW"/>
</dbReference>
<dbReference type="PANTHER" id="PTHR30349">
    <property type="entry name" value="PHAGE INTEGRASE-RELATED"/>
    <property type="match status" value="1"/>
</dbReference>
<dbReference type="InterPro" id="IPR050090">
    <property type="entry name" value="Tyrosine_recombinase_XerCD"/>
</dbReference>
<dbReference type="PANTHER" id="PTHR30349:SF64">
    <property type="entry name" value="PROPHAGE INTEGRASE INTD-RELATED"/>
    <property type="match status" value="1"/>
</dbReference>
<evidence type="ECO:0000256" key="2">
    <source>
        <dbReference type="ARBA" id="ARBA00023172"/>
    </source>
</evidence>
<dbReference type="Proteomes" id="UP000294796">
    <property type="component" value="Unassembled WGS sequence"/>
</dbReference>
<keyword evidence="2" id="KW-0233">DNA recombination</keyword>
<sequence>MSTNSGDYVHTIADDLAAAQEYYDLGNRTGLKIGSIKVNNVILQSVEVNSAEDMAHLQEFVGNTLKLTRRRRYSKGGTRYPEPLQIGSPARKLSVEIDDYLSYREVRGLAENSQSAAKRALDMLFAVCGDIYVSAITHAHIHKLWQLIRWTPDRRASAKILRVRSADDLIAEGKAQNVRLPAPDTFRLYRRQLKTFFGVLEKAGAIGHSPMSAFDDFKDGLIEDPDKAERLFDGEELQRIFDPVGFPQWAAAWPHRWWCPIIGLHMGMRIGEVSQLKVANIIQDEGLWCIDIRATADEELSNSSGRKSRQRLKGRSAIRRIPLPQVVLDAGFLEFVDDVRDAGQLRLFPNLTAGTKKNGETKAAYGACLSRQFSSYMKDLGFPKGVRFHAFRHTLVTDLKQQGFQDRDIALVTGHATAEERVETIRRHYDHPNSPKRRRTKPVIRDWQKEVLDAYQPPVALPRYERGQFKRQLNWDGVVHP</sequence>
<dbReference type="InterPro" id="IPR013762">
    <property type="entry name" value="Integrase-like_cat_sf"/>
</dbReference>
<proteinExistence type="predicted"/>
<dbReference type="InterPro" id="IPR011010">
    <property type="entry name" value="DNA_brk_join_enz"/>
</dbReference>
<reference evidence="4 5" key="1">
    <citation type="submission" date="2019-03" db="EMBL/GenBank/DDBJ databases">
        <title>Luteimonas zhaokaii sp.nov., isolated from the rectal contents of Plateau pika in Yushu, Qinghai Province, China.</title>
        <authorList>
            <person name="Zhang G."/>
        </authorList>
    </citation>
    <scope>NUCLEOTIDE SEQUENCE [LARGE SCALE GENOMIC DNA]</scope>
    <source>
        <strain evidence="4 5">B9</strain>
    </source>
</reference>
<dbReference type="Pfam" id="PF00589">
    <property type="entry name" value="Phage_integrase"/>
    <property type="match status" value="1"/>
</dbReference>
<keyword evidence="1" id="KW-0229">DNA integration</keyword>
<evidence type="ECO:0000313" key="4">
    <source>
        <dbReference type="EMBL" id="TDK26193.1"/>
    </source>
</evidence>
<dbReference type="InterPro" id="IPR002104">
    <property type="entry name" value="Integrase_catalytic"/>
</dbReference>
<dbReference type="GO" id="GO:0015074">
    <property type="term" value="P:DNA integration"/>
    <property type="evidence" value="ECO:0007669"/>
    <property type="project" value="UniProtKB-KW"/>
</dbReference>
<dbReference type="Gene3D" id="1.10.443.10">
    <property type="entry name" value="Intergrase catalytic core"/>
    <property type="match status" value="1"/>
</dbReference>
<name>A0A4R5TYB9_9GAMM</name>
<dbReference type="AlphaFoldDB" id="A0A4R5TYB9"/>
<dbReference type="OrthoDB" id="9784724at2"/>
<dbReference type="PROSITE" id="PS51898">
    <property type="entry name" value="TYR_RECOMBINASE"/>
    <property type="match status" value="1"/>
</dbReference>
<gene>
    <name evidence="4" type="ORF">E2F46_06235</name>
</gene>
<evidence type="ECO:0000256" key="1">
    <source>
        <dbReference type="ARBA" id="ARBA00022908"/>
    </source>
</evidence>
<dbReference type="RefSeq" id="WP_133321225.1">
    <property type="nucleotide sequence ID" value="NZ_SMTF01000003.1"/>
</dbReference>
<protein>
    <submittedName>
        <fullName evidence="4">Site-specific integrase</fullName>
    </submittedName>
</protein>
<evidence type="ECO:0000313" key="5">
    <source>
        <dbReference type="Proteomes" id="UP000294796"/>
    </source>
</evidence>
<evidence type="ECO:0000259" key="3">
    <source>
        <dbReference type="PROSITE" id="PS51898"/>
    </source>
</evidence>